<name>A0A7W0CJS4_9ACTN</name>
<evidence type="ECO:0000313" key="2">
    <source>
        <dbReference type="EMBL" id="MBA2892379.1"/>
    </source>
</evidence>
<keyword evidence="2" id="KW-0547">Nucleotide-binding</keyword>
<dbReference type="PANTHER" id="PTHR11070:SF2">
    <property type="entry name" value="ATP-DEPENDENT DNA HELICASE SRS2"/>
    <property type="match status" value="1"/>
</dbReference>
<protein>
    <submittedName>
        <fullName evidence="2">Superfamily I DNA and RNA helicase</fullName>
    </submittedName>
</protein>
<dbReference type="Pfam" id="PF13538">
    <property type="entry name" value="UvrD_C_2"/>
    <property type="match status" value="1"/>
</dbReference>
<reference evidence="2 3" key="1">
    <citation type="submission" date="2020-07" db="EMBL/GenBank/DDBJ databases">
        <title>Genomic Encyclopedia of Type Strains, Phase IV (KMG-IV): sequencing the most valuable type-strain genomes for metagenomic binning, comparative biology and taxonomic classification.</title>
        <authorList>
            <person name="Goeker M."/>
        </authorList>
    </citation>
    <scope>NUCLEOTIDE SEQUENCE [LARGE SCALE GENOMIC DNA]</scope>
    <source>
        <strain evidence="2 3">DSM 45533</strain>
    </source>
</reference>
<dbReference type="RefSeq" id="WP_181611067.1">
    <property type="nucleotide sequence ID" value="NZ_BAABAM010000002.1"/>
</dbReference>
<dbReference type="Gene3D" id="3.40.50.300">
    <property type="entry name" value="P-loop containing nucleotide triphosphate hydrolases"/>
    <property type="match status" value="2"/>
</dbReference>
<keyword evidence="2" id="KW-0347">Helicase</keyword>
<evidence type="ECO:0000313" key="3">
    <source>
        <dbReference type="Proteomes" id="UP000530928"/>
    </source>
</evidence>
<proteinExistence type="predicted"/>
<sequence>MALEIIYGESRNRLQAKALAEYLSEALSEGTIYLGYPVLATTDDRVYVDALLLSEGHGLVAFQIAADVPNSAPEWETYTTAQDRLYGILESHLGRHPELRRGRHLAFSIETVTVFPSAAGPPPGNPDGKYTDISSVGEVVSRLPGVSNGVMRALQAALQRISTIKPAKKRASVKTETSRGAILKIIEKEIANLDRWQKKAAIETPDGPQRIRGLAGSGKTIVLALKAAYLQAQHPDWNIAVTFQSRALYQQIVNLVTRFSFEHSNDAPDFEKLQILHAWGSSSRYGVYMKIAEAMNQPPRDFNYARATYGMEDAFRGICRELLSIASQTSDPPIFDAILIDEAQDLPPEFFQLVYRFTTDPKRIVWAYDELQKLSEAAMPSTSELFGTTPSGAEVVNIDNRDGEARRDIVLEVCYRNSPWALAAAHALGFGIYRQEGLVQHFDEPQLWSDIGYSVQNGRLEFGSQVALQRSSQSYPKYFLDLLTSDDAVMLQTFDDELQQDTWLAQQILRNLQEDELEHDDILIVLPSAYTSKQRGARLARTLIRVGIRSHLVGVNSSVDEVFIRDSIAIAHIYRAKGNEASMVYALDSQYAVADPKQAVTRRNTLFTAITRSKAWVRICGFGPQMQAVANEVAEVRERSFVLDFKIPTQEDLARIRRIHRDRSRAEAASIKKFSDTLQKLADAIERNEIDVEDIPLDVRARLISRLSEDAPDDEL</sequence>
<dbReference type="Proteomes" id="UP000530928">
    <property type="component" value="Unassembled WGS sequence"/>
</dbReference>
<accession>A0A7W0CJS4</accession>
<dbReference type="PANTHER" id="PTHR11070">
    <property type="entry name" value="UVRD / RECB / PCRA DNA HELICASE FAMILY MEMBER"/>
    <property type="match status" value="1"/>
</dbReference>
<dbReference type="GO" id="GO:0000725">
    <property type="term" value="P:recombinational repair"/>
    <property type="evidence" value="ECO:0007669"/>
    <property type="project" value="TreeGrafter"/>
</dbReference>
<dbReference type="InterPro" id="IPR027417">
    <property type="entry name" value="P-loop_NTPase"/>
</dbReference>
<dbReference type="InterPro" id="IPR027785">
    <property type="entry name" value="UvrD-like_helicase_C"/>
</dbReference>
<keyword evidence="2" id="KW-0378">Hydrolase</keyword>
<dbReference type="AlphaFoldDB" id="A0A7W0CJS4"/>
<evidence type="ECO:0000259" key="1">
    <source>
        <dbReference type="Pfam" id="PF13538"/>
    </source>
</evidence>
<organism evidence="2 3">
    <name type="scientific">Nonomuraea soli</name>
    <dbReference type="NCBI Taxonomy" id="1032476"/>
    <lineage>
        <taxon>Bacteria</taxon>
        <taxon>Bacillati</taxon>
        <taxon>Actinomycetota</taxon>
        <taxon>Actinomycetes</taxon>
        <taxon>Streptosporangiales</taxon>
        <taxon>Streptosporangiaceae</taxon>
        <taxon>Nonomuraea</taxon>
    </lineage>
</organism>
<dbReference type="InterPro" id="IPR000212">
    <property type="entry name" value="DNA_helicase_UvrD/REP"/>
</dbReference>
<gene>
    <name evidence="2" type="ORF">HNR30_003720</name>
</gene>
<dbReference type="GO" id="GO:0043138">
    <property type="term" value="F:3'-5' DNA helicase activity"/>
    <property type="evidence" value="ECO:0007669"/>
    <property type="project" value="TreeGrafter"/>
</dbReference>
<dbReference type="EMBL" id="JACDUR010000003">
    <property type="protein sequence ID" value="MBA2892379.1"/>
    <property type="molecule type" value="Genomic_DNA"/>
</dbReference>
<dbReference type="SUPFAM" id="SSF52540">
    <property type="entry name" value="P-loop containing nucleoside triphosphate hydrolases"/>
    <property type="match status" value="1"/>
</dbReference>
<keyword evidence="3" id="KW-1185">Reference proteome</keyword>
<keyword evidence="2" id="KW-0067">ATP-binding</keyword>
<feature type="domain" description="UvrD-like helicase C-terminal" evidence="1">
    <location>
        <begin position="572"/>
        <end position="619"/>
    </location>
</feature>
<dbReference type="GO" id="GO:0003677">
    <property type="term" value="F:DNA binding"/>
    <property type="evidence" value="ECO:0007669"/>
    <property type="project" value="InterPro"/>
</dbReference>
<comment type="caution">
    <text evidence="2">The sequence shown here is derived from an EMBL/GenBank/DDBJ whole genome shotgun (WGS) entry which is preliminary data.</text>
</comment>
<dbReference type="GO" id="GO:0005524">
    <property type="term" value="F:ATP binding"/>
    <property type="evidence" value="ECO:0007669"/>
    <property type="project" value="InterPro"/>
</dbReference>